<accession>A0AB72VBK6</accession>
<name>A0AB72VBK6_CORGB</name>
<dbReference type="RefSeq" id="WP_011897441.1">
    <property type="nucleotide sequence ID" value="NC_009342.1"/>
</dbReference>
<protein>
    <submittedName>
        <fullName evidence="1">Uncharacterized protein</fullName>
    </submittedName>
</protein>
<organism evidence="1">
    <name type="scientific">Corynebacterium glutamicum (strain R)</name>
    <dbReference type="NCBI Taxonomy" id="340322"/>
    <lineage>
        <taxon>Bacteria</taxon>
        <taxon>Bacillati</taxon>
        <taxon>Actinomycetota</taxon>
        <taxon>Actinomycetes</taxon>
        <taxon>Mycobacteriales</taxon>
        <taxon>Corynebacteriaceae</taxon>
        <taxon>Corynebacterium</taxon>
    </lineage>
</organism>
<gene>
    <name evidence="1" type="ordered locus">cgR_1875</name>
</gene>
<evidence type="ECO:0000313" key="1">
    <source>
        <dbReference type="EMBL" id="BAF54870.1"/>
    </source>
</evidence>
<sequence length="130" mass="14334">MTDFIEPFGLVLHKEVGTDTFKPAYVQLPVGVNTLLVTLPGNKDVTFSIFRSNNWSSALEHITIPAGTKNWVRTIGVRAGEPRFIAMTSWPGVSDEMRATVTVTTIPLLGAGGGGGKPLQLHLIFWWWRQ</sequence>
<dbReference type="EMBL" id="AP009044">
    <property type="protein sequence ID" value="BAF54870.1"/>
    <property type="molecule type" value="Genomic_DNA"/>
</dbReference>
<proteinExistence type="predicted"/>
<dbReference type="AlphaFoldDB" id="A0AB72VBK6"/>
<reference evidence="1" key="1">
    <citation type="journal article" date="2007" name="Microbiology">
        <title>Comparative analysis of the Corynebacterium glutamicum group and complete genome sequence of strain R.</title>
        <authorList>
            <person name="Yukawa H."/>
            <person name="Omumasaba C.A."/>
            <person name="Nonaka H."/>
            <person name="Kos P."/>
            <person name="Okai N."/>
            <person name="Suzuki N."/>
            <person name="Suda M."/>
            <person name="Tsuge Y."/>
            <person name="Watanabe J."/>
            <person name="Ikeda Y."/>
            <person name="Vertes A.A."/>
            <person name="Inui M."/>
        </authorList>
    </citation>
    <scope>NUCLEOTIDE SEQUENCE</scope>
    <source>
        <strain evidence="1">R</strain>
    </source>
</reference>
<dbReference type="Proteomes" id="UP000006698">
    <property type="component" value="Chromosome"/>
</dbReference>
<dbReference type="KEGG" id="cgt:cgR_1875"/>